<dbReference type="Proteomes" id="UP000036367">
    <property type="component" value="Unassembled WGS sequence"/>
</dbReference>
<protein>
    <submittedName>
        <fullName evidence="1">Transmembrane protein</fullName>
    </submittedName>
</protein>
<keyword evidence="1" id="KW-0812">Transmembrane</keyword>
<dbReference type="EMBL" id="LECT01000029">
    <property type="protein sequence ID" value="KLU04163.1"/>
    <property type="molecule type" value="Genomic_DNA"/>
</dbReference>
<dbReference type="PATRIC" id="fig|595434.4.peg.3561"/>
<gene>
    <name evidence="1" type="ORF">RISK_003749</name>
</gene>
<keyword evidence="2" id="KW-1185">Reference proteome</keyword>
<dbReference type="AlphaFoldDB" id="A0A0J1BC90"/>
<proteinExistence type="predicted"/>
<organism evidence="1 2">
    <name type="scientific">Rhodopirellula islandica</name>
    <dbReference type="NCBI Taxonomy" id="595434"/>
    <lineage>
        <taxon>Bacteria</taxon>
        <taxon>Pseudomonadati</taxon>
        <taxon>Planctomycetota</taxon>
        <taxon>Planctomycetia</taxon>
        <taxon>Pirellulales</taxon>
        <taxon>Pirellulaceae</taxon>
        <taxon>Rhodopirellula</taxon>
    </lineage>
</organism>
<comment type="caution">
    <text evidence="1">The sequence shown here is derived from an EMBL/GenBank/DDBJ whole genome shotgun (WGS) entry which is preliminary data.</text>
</comment>
<sequence>MCSSLLGRPVSGRPIQRGFGSWVRAMQLPALVLPAAMLTALCVAMTASTADAGIGLGNQQTVGGVMIAPDGSVRAATIEEQKEMAQVVRNAMQVPAGELAEATDRRVISLNGLQAALQEAHESGKHLDTETMFLAGMQRIEYVIVDEENNDILLAGPAEPWMVRPDGHVVGTKTGGSVLRLDDLVTAFSSVETARNDGGIRCSIEPTAEGRVRLQNFLKNVKLRPGQNPAYLEAGMRQAFGPQQIFLAGVPTDSRFARTLVAADFEMKRIAMGLTQSPVAGLPSYLEIAKNQAQSSVSSPRWWMACDYDPIAHDADGRVWKISGQGVKTLTEDDTFDKEGKVRSTGRQNPLATKWADMMTEQFEDLSRERPVFRDLRNAMDLAVVATLVTQQQLDQKSGIDLSVLRGKDSQVELASYDMPKTLEPQCSFIKGRAGWTVTASGGVNVNAFAVSENAVIDETLGSVAVASDSASRWWWNSK</sequence>
<name>A0A0J1BC90_RHOIS</name>
<accession>A0A0J1BC90</accession>
<keyword evidence="1" id="KW-0472">Membrane</keyword>
<dbReference type="Pfam" id="PF07643">
    <property type="entry name" value="DUF1598"/>
    <property type="match status" value="1"/>
</dbReference>
<dbReference type="STRING" id="595434.RISK_003749"/>
<evidence type="ECO:0000313" key="2">
    <source>
        <dbReference type="Proteomes" id="UP000036367"/>
    </source>
</evidence>
<reference evidence="1" key="1">
    <citation type="submission" date="2015-05" db="EMBL/GenBank/DDBJ databases">
        <title>Permanent draft genome of Rhodopirellula islandicus K833.</title>
        <authorList>
            <person name="Kizina J."/>
            <person name="Richter M."/>
            <person name="Glockner F.O."/>
            <person name="Harder J."/>
        </authorList>
    </citation>
    <scope>NUCLEOTIDE SEQUENCE [LARGE SCALE GENOMIC DNA]</scope>
    <source>
        <strain evidence="1">K833</strain>
    </source>
</reference>
<dbReference type="InterPro" id="IPR011487">
    <property type="entry name" value="DUF1598"/>
</dbReference>
<evidence type="ECO:0000313" key="1">
    <source>
        <dbReference type="EMBL" id="KLU04163.1"/>
    </source>
</evidence>